<dbReference type="Pfam" id="PF26639">
    <property type="entry name" value="Het-6_barrel"/>
    <property type="match status" value="1"/>
</dbReference>
<dbReference type="InterPro" id="IPR052895">
    <property type="entry name" value="HetReg/Transcr_Mod"/>
</dbReference>
<dbReference type="PANTHER" id="PTHR24148:SF82">
    <property type="entry name" value="HETEROKARYON INCOMPATIBILITY DOMAIN-CONTAINING PROTEIN"/>
    <property type="match status" value="1"/>
</dbReference>
<dbReference type="EMBL" id="JMSE01001567">
    <property type="protein sequence ID" value="KDN59942.1"/>
    <property type="molecule type" value="Genomic_DNA"/>
</dbReference>
<dbReference type="AlphaFoldDB" id="A0A066WTF0"/>
<dbReference type="OMA" id="YWERAWT"/>
<sequence length="533" mass="60140">MDTNNHYSCPPLPGPRSTRLITLYANKDTPSPLSCKLIEIDIDDPPVYQALSYTWDDEIPSEPMTVRDDDNANIRSQTLLVTPNCAAALRLLRKRIKPKDRISKIGLWVDAVCINQSSTTEKSVQVAMMATIYRNARDVLVWLVSPHRVLQGIQQAPYWSRAWTVQEFAHPSAALLCLDSGLCHFRRLMVLTDSIAWPNRDPNMEFHAMCVNYSESGSHVPAMDFWKGIFDKKATEPRDKVFAIRELFPSILDGIAVDYSRPVGEVFIEATRRIITETHSLQHLFYSVATLKADHFPSWAVDWAPDSEWSKLSNWFGLSNWSDSTRGARPIFSFSGDGKTLFLSGKKIGQIGRYVGERIGNGEEREESDSPEHPSTGAVPLLISLPRVMLASQHLDKMIRRACLWSLWDLMLWVLAYYPHTRSISIKMKQKKRKAHPGSLHEFLVNNGPAYATLSVSMHYGRLFFTEDGQAGAGIHTVQPGDFICLFAGVRTPFTIRRKGTGWMLVGPVLLSGAMDGEMWPDDEDELSTWNIV</sequence>
<reference evidence="3" key="1">
    <citation type="journal article" date="2014" name="Genome Announc.">
        <title>Draft genome sequence of Colletotrichum sublineola, a destructive pathogen of cultivated sorghum.</title>
        <authorList>
            <person name="Baroncelli R."/>
            <person name="Sanz-Martin J.M."/>
            <person name="Rech G.E."/>
            <person name="Sukno S.A."/>
            <person name="Thon M.R."/>
        </authorList>
    </citation>
    <scope>NUCLEOTIDE SEQUENCE [LARGE SCALE GENOMIC DNA]</scope>
    <source>
        <strain evidence="3">TX430BB</strain>
    </source>
</reference>
<gene>
    <name evidence="2" type="ORF">CSUB01_08293</name>
</gene>
<name>A0A066WTF0_COLSU</name>
<dbReference type="eggNOG" id="ENOG502T4AM">
    <property type="taxonomic scope" value="Eukaryota"/>
</dbReference>
<keyword evidence="3" id="KW-1185">Reference proteome</keyword>
<feature type="domain" description="Heterokaryon incompatibility" evidence="1">
    <location>
        <begin position="48"/>
        <end position="145"/>
    </location>
</feature>
<evidence type="ECO:0000259" key="1">
    <source>
        <dbReference type="Pfam" id="PF06985"/>
    </source>
</evidence>
<protein>
    <submittedName>
        <fullName evidence="2">Putative HET domain-containing protein</fullName>
    </submittedName>
</protein>
<dbReference type="PANTHER" id="PTHR24148">
    <property type="entry name" value="ANKYRIN REPEAT DOMAIN-CONTAINING PROTEIN 39 HOMOLOG-RELATED"/>
    <property type="match status" value="1"/>
</dbReference>
<evidence type="ECO:0000313" key="3">
    <source>
        <dbReference type="Proteomes" id="UP000027238"/>
    </source>
</evidence>
<dbReference type="HOGENOM" id="CLU_004184_7_0_1"/>
<dbReference type="Proteomes" id="UP000027238">
    <property type="component" value="Unassembled WGS sequence"/>
</dbReference>
<dbReference type="OrthoDB" id="2157530at2759"/>
<proteinExistence type="predicted"/>
<accession>A0A066WTF0</accession>
<evidence type="ECO:0000313" key="2">
    <source>
        <dbReference type="EMBL" id="KDN59942.1"/>
    </source>
</evidence>
<dbReference type="Pfam" id="PF06985">
    <property type="entry name" value="HET"/>
    <property type="match status" value="1"/>
</dbReference>
<organism evidence="2 3">
    <name type="scientific">Colletotrichum sublineola</name>
    <name type="common">Sorghum anthracnose fungus</name>
    <dbReference type="NCBI Taxonomy" id="1173701"/>
    <lineage>
        <taxon>Eukaryota</taxon>
        <taxon>Fungi</taxon>
        <taxon>Dikarya</taxon>
        <taxon>Ascomycota</taxon>
        <taxon>Pezizomycotina</taxon>
        <taxon>Sordariomycetes</taxon>
        <taxon>Hypocreomycetidae</taxon>
        <taxon>Glomerellales</taxon>
        <taxon>Glomerellaceae</taxon>
        <taxon>Colletotrichum</taxon>
        <taxon>Colletotrichum graminicola species complex</taxon>
    </lineage>
</organism>
<dbReference type="InterPro" id="IPR010730">
    <property type="entry name" value="HET"/>
</dbReference>
<comment type="caution">
    <text evidence="2">The sequence shown here is derived from an EMBL/GenBank/DDBJ whole genome shotgun (WGS) entry which is preliminary data.</text>
</comment>